<keyword evidence="5 7" id="KW-0234">DNA repair</keyword>
<keyword evidence="1 7" id="KW-0436">Ligase</keyword>
<dbReference type="InterPro" id="IPR018239">
    <property type="entry name" value="DNA_ligase_AS"/>
</dbReference>
<dbReference type="NCBIfam" id="NF005987">
    <property type="entry name" value="PRK08097.1"/>
    <property type="match status" value="1"/>
</dbReference>
<dbReference type="InterPro" id="IPR020923">
    <property type="entry name" value="DNA_ligase_B"/>
</dbReference>
<dbReference type="InterPro" id="IPR033136">
    <property type="entry name" value="DNA_ligase_CS"/>
</dbReference>
<dbReference type="PANTHER" id="PTHR47810:SF1">
    <property type="entry name" value="DNA LIGASE B"/>
    <property type="match status" value="1"/>
</dbReference>
<dbReference type="InterPro" id="IPR004150">
    <property type="entry name" value="NAD_DNA_ligase_OB"/>
</dbReference>
<dbReference type="InterPro" id="IPR050326">
    <property type="entry name" value="NAD_dep_DNA_ligaseB"/>
</dbReference>
<dbReference type="InterPro" id="IPR012340">
    <property type="entry name" value="NA-bd_OB-fold"/>
</dbReference>
<dbReference type="GO" id="GO:0003911">
    <property type="term" value="F:DNA ligase (NAD+) activity"/>
    <property type="evidence" value="ECO:0007669"/>
    <property type="project" value="UniProtKB-EC"/>
</dbReference>
<dbReference type="HAMAP" id="MF_01587">
    <property type="entry name" value="DNA_ligase_B"/>
    <property type="match status" value="1"/>
</dbReference>
<dbReference type="SUPFAM" id="SSF50249">
    <property type="entry name" value="Nucleic acid-binding proteins"/>
    <property type="match status" value="1"/>
</dbReference>
<dbReference type="SMART" id="SM00532">
    <property type="entry name" value="LIGANc"/>
    <property type="match status" value="1"/>
</dbReference>
<dbReference type="EMBL" id="CP151800">
    <property type="protein sequence ID" value="WZW00569.1"/>
    <property type="molecule type" value="Genomic_DNA"/>
</dbReference>
<evidence type="ECO:0000256" key="4">
    <source>
        <dbReference type="ARBA" id="ARBA00023027"/>
    </source>
</evidence>
<dbReference type="Pfam" id="PF01653">
    <property type="entry name" value="DNA_ligase_aden"/>
    <property type="match status" value="1"/>
</dbReference>
<dbReference type="SUPFAM" id="SSF47781">
    <property type="entry name" value="RuvA domain 2-like"/>
    <property type="match status" value="1"/>
</dbReference>
<comment type="function">
    <text evidence="7">Catalyzes the formation of phosphodiester linkages between 5'-phosphoryl and 3'-hydroxyl groups in double-stranded DNA using NAD as a coenzyme and as the energy source for the reaction.</text>
</comment>
<organism evidence="10 11">
    <name type="scientific">Kosakonia calanthes</name>
    <dbReference type="NCBI Taxonomy" id="3139408"/>
    <lineage>
        <taxon>Bacteria</taxon>
        <taxon>Pseudomonadati</taxon>
        <taxon>Pseudomonadota</taxon>
        <taxon>Gammaproteobacteria</taxon>
        <taxon>Enterobacterales</taxon>
        <taxon>Enterobacteriaceae</taxon>
        <taxon>Kosakonia</taxon>
    </lineage>
</organism>
<evidence type="ECO:0000256" key="3">
    <source>
        <dbReference type="ARBA" id="ARBA00022763"/>
    </source>
</evidence>
<evidence type="ECO:0000256" key="2">
    <source>
        <dbReference type="ARBA" id="ARBA00022705"/>
    </source>
</evidence>
<evidence type="ECO:0000256" key="6">
    <source>
        <dbReference type="ARBA" id="ARBA00034005"/>
    </source>
</evidence>
<dbReference type="PANTHER" id="PTHR47810">
    <property type="entry name" value="DNA LIGASE"/>
    <property type="match status" value="1"/>
</dbReference>
<comment type="catalytic activity">
    <reaction evidence="6 7">
        <text>NAD(+) + (deoxyribonucleotide)n-3'-hydroxyl + 5'-phospho-(deoxyribonucleotide)m = (deoxyribonucleotide)n+m + AMP + beta-nicotinamide D-nucleotide.</text>
        <dbReference type="EC" id="6.5.1.2"/>
    </reaction>
</comment>
<dbReference type="RefSeq" id="WP_342325684.1">
    <property type="nucleotide sequence ID" value="NZ_CP151800.1"/>
</dbReference>
<dbReference type="Gene3D" id="1.10.287.610">
    <property type="entry name" value="Helix hairpin bin"/>
    <property type="match status" value="1"/>
</dbReference>
<evidence type="ECO:0000259" key="9">
    <source>
        <dbReference type="SMART" id="SM00532"/>
    </source>
</evidence>
<dbReference type="InterPro" id="IPR010994">
    <property type="entry name" value="RuvA_2-like"/>
</dbReference>
<dbReference type="InterPro" id="IPR013840">
    <property type="entry name" value="DNAligase_N"/>
</dbReference>
<dbReference type="Gene3D" id="3.30.470.30">
    <property type="entry name" value="DNA ligase/mRNA capping enzyme"/>
    <property type="match status" value="1"/>
</dbReference>
<evidence type="ECO:0000313" key="11">
    <source>
        <dbReference type="Proteomes" id="UP001466893"/>
    </source>
</evidence>
<evidence type="ECO:0000256" key="8">
    <source>
        <dbReference type="SAM" id="SignalP"/>
    </source>
</evidence>
<feature type="chain" id="PRO_5045231330" description="DNA ligase B" evidence="8">
    <location>
        <begin position="21"/>
        <end position="559"/>
    </location>
</feature>
<dbReference type="PROSITE" id="PS01056">
    <property type="entry name" value="DNA_LIGASE_N2"/>
    <property type="match status" value="1"/>
</dbReference>
<sequence>MWKRVGAAIFLLLWSAFSMATCPVWSPARAQDEVERLQQQLNKWNEAYWKQGASEVSDDVYDRLSARLANWQRCFAIEPANDSPALPGGNVKHPVAHTGVRKLVDKFALQQWMAGKQDLWVQPKVDGVAVTLVYRNGELAQAISRGNGLAGEDWTAKVRAIPSIPKTVTGVLANSVLQGELFLRREHHIQKQDGGLSARAKVAGVMLRRGDPAMLNDLAFFVWAWPDGPSTLAQRLVALSKAGFDEVQHYSVPVNTAQDVERLRSRWFTSSLPFVTDGVVVRTGSEPAGKNWLPGQGDWVVAWKYAPVEEVTAVKDIQFAVGRTGKISVVALLEPVQLDDKRVQRVNVGSIRRWQALDIAPGDHIAVSLAGQGIPRIERVVWRSLVREKTVPPALGFTPLSCFYATPECYEQFIARLVWLSSARALGIEGLGESGWRLLHQTHHFEHLFSWLTLTKEQLQATPGISPARGLQLWHRFSLTRDTPFTRWLHALSTPVPQAAIKAAGDTSWRQMQRRDELAWQQLPAVGAEKARQIVAFIHAPAIEQLATWLGKQGVKAFQ</sequence>
<keyword evidence="2 7" id="KW-0235">DNA replication</keyword>
<dbReference type="Pfam" id="PF03120">
    <property type="entry name" value="OB_DNA_ligase"/>
    <property type="match status" value="1"/>
</dbReference>
<evidence type="ECO:0000313" key="10">
    <source>
        <dbReference type="EMBL" id="WZW00569.1"/>
    </source>
</evidence>
<comment type="similarity">
    <text evidence="7">Belongs to the NAD-dependent DNA ligase family. LigB subfamily.</text>
</comment>
<keyword evidence="11" id="KW-1185">Reference proteome</keyword>
<keyword evidence="4 7" id="KW-0520">NAD</keyword>
<evidence type="ECO:0000256" key="7">
    <source>
        <dbReference type="HAMAP-Rule" id="MF_01587"/>
    </source>
</evidence>
<gene>
    <name evidence="7 10" type="primary">ligB</name>
    <name evidence="10" type="ORF">AAEY27_00575</name>
</gene>
<dbReference type="PROSITE" id="PS01055">
    <property type="entry name" value="DNA_LIGASE_N1"/>
    <property type="match status" value="1"/>
</dbReference>
<dbReference type="SUPFAM" id="SSF56091">
    <property type="entry name" value="DNA ligase/mRNA capping enzyme, catalytic domain"/>
    <property type="match status" value="1"/>
</dbReference>
<dbReference type="EC" id="6.5.1.2" evidence="7"/>
<evidence type="ECO:0000256" key="5">
    <source>
        <dbReference type="ARBA" id="ARBA00023204"/>
    </source>
</evidence>
<dbReference type="Gene3D" id="2.40.50.140">
    <property type="entry name" value="Nucleic acid-binding proteins"/>
    <property type="match status" value="1"/>
</dbReference>
<feature type="active site" description="N6-AMP-lysine intermediate" evidence="7">
    <location>
        <position position="124"/>
    </location>
</feature>
<accession>A0ABZ3BB61</accession>
<name>A0ABZ3BB61_9ENTR</name>
<keyword evidence="3 7" id="KW-0227">DNA damage</keyword>
<proteinExistence type="inferred from homology"/>
<feature type="domain" description="NAD-dependent DNA ligase N-terminal" evidence="9">
    <location>
        <begin position="29"/>
        <end position="425"/>
    </location>
</feature>
<keyword evidence="8" id="KW-0732">Signal</keyword>
<evidence type="ECO:0000256" key="1">
    <source>
        <dbReference type="ARBA" id="ARBA00022598"/>
    </source>
</evidence>
<dbReference type="InterPro" id="IPR013839">
    <property type="entry name" value="DNAligase_adenylation"/>
</dbReference>
<reference evidence="10 11" key="1">
    <citation type="submission" date="2024-04" db="EMBL/GenBank/DDBJ databases">
        <title>Kosakonia calanthae sp. nov., a halophilic bacterium isolated from leaves of Calanthe tiplacata.</title>
        <authorList>
            <person name="Wu P."/>
        </authorList>
    </citation>
    <scope>NUCLEOTIDE SEQUENCE [LARGE SCALE GENOMIC DNA]</scope>
    <source>
        <strain evidence="10 11">BYX6</strain>
    </source>
</reference>
<dbReference type="Proteomes" id="UP001466893">
    <property type="component" value="Chromosome"/>
</dbReference>
<feature type="signal peptide" evidence="8">
    <location>
        <begin position="1"/>
        <end position="20"/>
    </location>
</feature>
<protein>
    <recommendedName>
        <fullName evidence="7">DNA ligase B</fullName>
        <ecNumber evidence="7">6.5.1.2</ecNumber>
    </recommendedName>
    <alternativeName>
        <fullName evidence="7">Polydeoxyribonucleotide synthase [NAD(+)] B</fullName>
    </alternativeName>
</protein>